<name>A0ABS7J909_9SPHN</name>
<gene>
    <name evidence="1" type="ORF">K3174_14900</name>
</gene>
<protein>
    <recommendedName>
        <fullName evidence="3">DUF2384 domain-containing protein</fullName>
    </recommendedName>
</protein>
<evidence type="ECO:0008006" key="3">
    <source>
        <dbReference type="Google" id="ProtNLM"/>
    </source>
</evidence>
<reference evidence="1 2" key="1">
    <citation type="submission" date="2021-08" db="EMBL/GenBank/DDBJ databases">
        <title>Comparative Genomics Analysis of the Genus Qipengyuania Reveals Extensive Genetic Diversity and Metabolic Versatility, Including the Description of Fifteen Novel Species.</title>
        <authorList>
            <person name="Liu Y."/>
        </authorList>
    </citation>
    <scope>NUCLEOTIDE SEQUENCE [LARGE SCALE GENOMIC DNA]</scope>
    <source>
        <strain evidence="1 2">6D47A</strain>
    </source>
</reference>
<organism evidence="1 2">
    <name type="scientific">Qipengyuania qiaonensis</name>
    <dbReference type="NCBI Taxonomy" id="2867240"/>
    <lineage>
        <taxon>Bacteria</taxon>
        <taxon>Pseudomonadati</taxon>
        <taxon>Pseudomonadota</taxon>
        <taxon>Alphaproteobacteria</taxon>
        <taxon>Sphingomonadales</taxon>
        <taxon>Erythrobacteraceae</taxon>
        <taxon>Qipengyuania</taxon>
    </lineage>
</organism>
<sequence length="120" mass="13082">MAAPFGNEKVWHKPGTRGDADDLARRLTISRAKLALTIGVHPSALSRDKLSAATQIAFDPLLDILERATRMAGDEQRAVLWFNHYPIIPLGTLPAIAHGANGNADDVMEFMELTQDGVYS</sequence>
<accession>A0ABS7J909</accession>
<dbReference type="RefSeq" id="WP_221560151.1">
    <property type="nucleotide sequence ID" value="NZ_JAIGNO010000014.1"/>
</dbReference>
<dbReference type="Proteomes" id="UP000755104">
    <property type="component" value="Unassembled WGS sequence"/>
</dbReference>
<dbReference type="EMBL" id="JAIGNO010000014">
    <property type="protein sequence ID" value="MBX7483817.1"/>
    <property type="molecule type" value="Genomic_DNA"/>
</dbReference>
<keyword evidence="2" id="KW-1185">Reference proteome</keyword>
<comment type="caution">
    <text evidence="1">The sequence shown here is derived from an EMBL/GenBank/DDBJ whole genome shotgun (WGS) entry which is preliminary data.</text>
</comment>
<proteinExistence type="predicted"/>
<evidence type="ECO:0000313" key="1">
    <source>
        <dbReference type="EMBL" id="MBX7483817.1"/>
    </source>
</evidence>
<evidence type="ECO:0000313" key="2">
    <source>
        <dbReference type="Proteomes" id="UP000755104"/>
    </source>
</evidence>